<dbReference type="PANTHER" id="PTHR11070:SF2">
    <property type="entry name" value="ATP-DEPENDENT DNA HELICASE SRS2"/>
    <property type="match status" value="1"/>
</dbReference>
<dbReference type="OrthoDB" id="9810135at2"/>
<dbReference type="Gene3D" id="1.10.10.160">
    <property type="match status" value="1"/>
</dbReference>
<evidence type="ECO:0000256" key="7">
    <source>
        <dbReference type="ARBA" id="ARBA00023235"/>
    </source>
</evidence>
<evidence type="ECO:0000256" key="12">
    <source>
        <dbReference type="SAM" id="MobiDB-lite"/>
    </source>
</evidence>
<name>A0A418VHM9_9DEIO</name>
<evidence type="ECO:0000256" key="5">
    <source>
        <dbReference type="ARBA" id="ARBA00022840"/>
    </source>
</evidence>
<accession>A0A418VHM9</accession>
<evidence type="ECO:0000256" key="8">
    <source>
        <dbReference type="ARBA" id="ARBA00034617"/>
    </source>
</evidence>
<reference evidence="15 16" key="1">
    <citation type="submission" date="2018-09" db="EMBL/GenBank/DDBJ databases">
        <authorList>
            <person name="Zhu H."/>
        </authorList>
    </citation>
    <scope>NUCLEOTIDE SEQUENCE [LARGE SCALE GENOMIC DNA]</scope>
    <source>
        <strain evidence="15 16">K2S05-167</strain>
    </source>
</reference>
<feature type="region of interest" description="Disordered" evidence="12">
    <location>
        <begin position="772"/>
        <end position="794"/>
    </location>
</feature>
<keyword evidence="16" id="KW-1185">Reference proteome</keyword>
<gene>
    <name evidence="15" type="ORF">D3875_00580</name>
</gene>
<dbReference type="Gene3D" id="1.10.486.10">
    <property type="entry name" value="PCRA, domain 4"/>
    <property type="match status" value="1"/>
</dbReference>
<keyword evidence="5 11" id="KW-0067">ATP-binding</keyword>
<comment type="catalytic activity">
    <reaction evidence="10">
        <text>ATP + H2O = ADP + phosphate + H(+)</text>
        <dbReference type="Rhea" id="RHEA:13065"/>
        <dbReference type="ChEBI" id="CHEBI:15377"/>
        <dbReference type="ChEBI" id="CHEBI:15378"/>
        <dbReference type="ChEBI" id="CHEBI:30616"/>
        <dbReference type="ChEBI" id="CHEBI:43474"/>
        <dbReference type="ChEBI" id="CHEBI:456216"/>
        <dbReference type="EC" id="5.6.2.4"/>
    </reaction>
</comment>
<sequence>MTKKNAASNDESSPTPLPVPTAEQAVIADHTTGHSLVFAVAGSGKTTAMTMHVIHLITKVGVRPERILATTFTREAVAVILERLARYPETEGVTVCTLHSLAYKVIQEAERQGLTTMHIGDKNAPSKFFAEARRQLSEEQPNKKTRYYALNFDDFQTYMSNQKANLALTYLPEDLPEWARQLTKRPDRSVDLYPDLYERYEELRRTAGVLDFDDTIVEAWMLMARFPTHKNAMQTRWDYVHVDEFQDINHAQSEMLHLLTGQSPNYTAIGDDDQTVYQWRGAHPKFILAFPSRYQATTYHLSTNFRSPMGIVALSNLVIAKNAVREPKTMLASRPGNGVFLHQDTSGGAAHIAIQAIEEGRSPSDIMILVRTYAQTGAIEQVLLKAGVAYVIVGNVPFYMRPEVKILLAYLRLAMADLDAQRGVPIENERRSELVNDLRAVANVPNRYLSNKSLAALTRGLWDRGRTLVTALDDLSDGLWGDGKQAVRILSGALGELTDDLSLASGKNALLGFSETIDYANHLIRTAPTREYGQERIGSVQALAEMAAHRSLGGLLDYITQLSSHGRHVDRLAAVKQDRVPRVTIMTPFRAKGLERPVIIVPGCNDSIYRADASADQAAAEEERRIFYVALTRAQEEVHLLVDENDPTTFLEDINYKQVVANHAVLSELLERDPAEWSARETLQAAFFLRIYGHEHYVQVRMDSQTRARLLQRFQNLKALLLKELPSETTRTENTLSLERYAAQGELHLDDTDEALRIFPDIHALVDELGARQEETSAAPDSRQPAPGSTVQPEQVRVGMTVWHARFHSGKIVGMRGSGQNLEAEVQFAEHTATRKMVVVYANLRNVADH</sequence>
<dbReference type="Pfam" id="PF00580">
    <property type="entry name" value="UvrD-helicase"/>
    <property type="match status" value="1"/>
</dbReference>
<dbReference type="InterPro" id="IPR027417">
    <property type="entry name" value="P-loop_NTPase"/>
</dbReference>
<dbReference type="Gene3D" id="3.40.50.300">
    <property type="entry name" value="P-loop containing nucleotide triphosphate hydrolases"/>
    <property type="match status" value="2"/>
</dbReference>
<evidence type="ECO:0000256" key="10">
    <source>
        <dbReference type="ARBA" id="ARBA00048988"/>
    </source>
</evidence>
<evidence type="ECO:0000256" key="1">
    <source>
        <dbReference type="ARBA" id="ARBA00009922"/>
    </source>
</evidence>
<dbReference type="SUPFAM" id="SSF52540">
    <property type="entry name" value="P-loop containing nucleoside triphosphate hydrolases"/>
    <property type="match status" value="1"/>
</dbReference>
<dbReference type="GO" id="GO:0016887">
    <property type="term" value="F:ATP hydrolysis activity"/>
    <property type="evidence" value="ECO:0007669"/>
    <property type="project" value="RHEA"/>
</dbReference>
<dbReference type="InterPro" id="IPR013986">
    <property type="entry name" value="DExx_box_DNA_helicase_dom_sf"/>
</dbReference>
<dbReference type="InterPro" id="IPR014016">
    <property type="entry name" value="UvrD-like_ATP-bd"/>
</dbReference>
<evidence type="ECO:0000256" key="3">
    <source>
        <dbReference type="ARBA" id="ARBA00022801"/>
    </source>
</evidence>
<evidence type="ECO:0000256" key="4">
    <source>
        <dbReference type="ARBA" id="ARBA00022806"/>
    </source>
</evidence>
<keyword evidence="7" id="KW-0413">Isomerase</keyword>
<dbReference type="EMBL" id="QYUJ01000004">
    <property type="protein sequence ID" value="RJF75577.1"/>
    <property type="molecule type" value="Genomic_DNA"/>
</dbReference>
<dbReference type="GO" id="GO:0000725">
    <property type="term" value="P:recombinational repair"/>
    <property type="evidence" value="ECO:0007669"/>
    <property type="project" value="TreeGrafter"/>
</dbReference>
<protein>
    <recommendedName>
        <fullName evidence="9">DNA 3'-5' helicase</fullName>
        <ecNumber evidence="9">5.6.2.4</ecNumber>
    </recommendedName>
</protein>
<dbReference type="InterPro" id="IPR000212">
    <property type="entry name" value="DNA_helicase_UvrD/REP"/>
</dbReference>
<dbReference type="RefSeq" id="WP_119760015.1">
    <property type="nucleotide sequence ID" value="NZ_QYUJ01000004.1"/>
</dbReference>
<feature type="domain" description="UvrD-like helicase C-terminal" evidence="14">
    <location>
        <begin position="309"/>
        <end position="593"/>
    </location>
</feature>
<dbReference type="Proteomes" id="UP000286287">
    <property type="component" value="Unassembled WGS sequence"/>
</dbReference>
<comment type="caution">
    <text evidence="15">The sequence shown here is derived from an EMBL/GenBank/DDBJ whole genome shotgun (WGS) entry which is preliminary data.</text>
</comment>
<dbReference type="InterPro" id="IPR014017">
    <property type="entry name" value="DNA_helicase_UvrD-like_C"/>
</dbReference>
<keyword evidence="6" id="KW-0238">DNA-binding</keyword>
<evidence type="ECO:0000313" key="16">
    <source>
        <dbReference type="Proteomes" id="UP000286287"/>
    </source>
</evidence>
<comment type="similarity">
    <text evidence="1">Belongs to the helicase family. UvrD subfamily.</text>
</comment>
<organism evidence="15 16">
    <name type="scientific">Deinococcus cavernae</name>
    <dbReference type="NCBI Taxonomy" id="2320857"/>
    <lineage>
        <taxon>Bacteria</taxon>
        <taxon>Thermotogati</taxon>
        <taxon>Deinococcota</taxon>
        <taxon>Deinococci</taxon>
        <taxon>Deinococcales</taxon>
        <taxon>Deinococcaceae</taxon>
        <taxon>Deinococcus</taxon>
    </lineage>
</organism>
<dbReference type="PROSITE" id="PS51217">
    <property type="entry name" value="UVRD_HELICASE_CTER"/>
    <property type="match status" value="1"/>
</dbReference>
<feature type="binding site" evidence="11">
    <location>
        <begin position="39"/>
        <end position="46"/>
    </location>
    <ligand>
        <name>ATP</name>
        <dbReference type="ChEBI" id="CHEBI:30616"/>
    </ligand>
</feature>
<dbReference type="GO" id="GO:0003677">
    <property type="term" value="F:DNA binding"/>
    <property type="evidence" value="ECO:0007669"/>
    <property type="project" value="UniProtKB-KW"/>
</dbReference>
<dbReference type="AlphaFoldDB" id="A0A418VHM9"/>
<dbReference type="Pfam" id="PF13361">
    <property type="entry name" value="UvrD_C"/>
    <property type="match status" value="2"/>
</dbReference>
<dbReference type="EC" id="5.6.2.4" evidence="9"/>
<proteinExistence type="inferred from homology"/>
<evidence type="ECO:0000259" key="13">
    <source>
        <dbReference type="PROSITE" id="PS51198"/>
    </source>
</evidence>
<evidence type="ECO:0000256" key="2">
    <source>
        <dbReference type="ARBA" id="ARBA00022741"/>
    </source>
</evidence>
<keyword evidence="2 11" id="KW-0547">Nucleotide-binding</keyword>
<feature type="domain" description="UvrD-like helicase ATP-binding" evidence="13">
    <location>
        <begin position="18"/>
        <end position="308"/>
    </location>
</feature>
<evidence type="ECO:0000313" key="15">
    <source>
        <dbReference type="EMBL" id="RJF75577.1"/>
    </source>
</evidence>
<evidence type="ECO:0000259" key="14">
    <source>
        <dbReference type="PROSITE" id="PS51217"/>
    </source>
</evidence>
<dbReference type="CDD" id="cd17932">
    <property type="entry name" value="DEXQc_UvrD"/>
    <property type="match status" value="1"/>
</dbReference>
<comment type="catalytic activity">
    <reaction evidence="8">
        <text>Couples ATP hydrolysis with the unwinding of duplex DNA by translocating in the 3'-5' direction.</text>
        <dbReference type="EC" id="5.6.2.4"/>
    </reaction>
</comment>
<evidence type="ECO:0000256" key="6">
    <source>
        <dbReference type="ARBA" id="ARBA00023125"/>
    </source>
</evidence>
<dbReference type="PANTHER" id="PTHR11070">
    <property type="entry name" value="UVRD / RECB / PCRA DNA HELICASE FAMILY MEMBER"/>
    <property type="match status" value="1"/>
</dbReference>
<dbReference type="GO" id="GO:0005524">
    <property type="term" value="F:ATP binding"/>
    <property type="evidence" value="ECO:0007669"/>
    <property type="project" value="UniProtKB-UniRule"/>
</dbReference>
<evidence type="ECO:0000256" key="9">
    <source>
        <dbReference type="ARBA" id="ARBA00034808"/>
    </source>
</evidence>
<keyword evidence="3 11" id="KW-0378">Hydrolase</keyword>
<dbReference type="PROSITE" id="PS51198">
    <property type="entry name" value="UVRD_HELICASE_ATP_BIND"/>
    <property type="match status" value="1"/>
</dbReference>
<keyword evidence="4 11" id="KW-0347">Helicase</keyword>
<evidence type="ECO:0000256" key="11">
    <source>
        <dbReference type="PROSITE-ProRule" id="PRU00560"/>
    </source>
</evidence>
<dbReference type="GO" id="GO:0043138">
    <property type="term" value="F:3'-5' DNA helicase activity"/>
    <property type="evidence" value="ECO:0007669"/>
    <property type="project" value="UniProtKB-EC"/>
</dbReference>